<dbReference type="AlphaFoldDB" id="M1BAN0"/>
<proteinExistence type="predicted"/>
<dbReference type="SUPFAM" id="SSF52047">
    <property type="entry name" value="RNI-like"/>
    <property type="match status" value="1"/>
</dbReference>
<accession>M1BAN0</accession>
<evidence type="ECO:0000313" key="2">
    <source>
        <dbReference type="EnsemblPlants" id="PGSC0003DMT400040927"/>
    </source>
</evidence>
<sequence>MHVTRLKFDVSQFITWKMFYYPRLCRKEGMKHINLINNVLDFHKGGHLEEFTLSFPFHKHFKRVIDKCLNFVVSKKKVEIFQLDLSLSKNEHRRYTFPFKLISSFRLNVSPFVSLKVLAFNNVDVDDRVVNFFIFNCPLLEKLSIHESRLLTCVEIVGPSCFNLKDLELCHWIGLDFIKIHNVNLVSFKYIGWKSNLLLENVTSVLTIDFKMSRALICELVHTFTTYFTLLTTLSLEFCHMGTNHCFLDHTLPKINNLKVLVLKVVGVTDESLLGITPLIEASPYLQKLHIELEWYEMTISKNRIIRKRCLHQHLKEVNYSGYLGGFVDMVLAIYLIENSVMLETFIIDPFKYDAQEARGRDRRHYKEKFPNESSLCSFRGCWVDD</sequence>
<dbReference type="eggNOG" id="ENOG502SQ4C">
    <property type="taxonomic scope" value="Eukaryota"/>
</dbReference>
<dbReference type="Gene3D" id="3.80.10.10">
    <property type="entry name" value="Ribonuclease Inhibitor"/>
    <property type="match status" value="1"/>
</dbReference>
<dbReference type="InterPro" id="IPR055357">
    <property type="entry name" value="LRR_At1g61320_AtMIF1"/>
</dbReference>
<reference evidence="3" key="1">
    <citation type="journal article" date="2011" name="Nature">
        <title>Genome sequence and analysis of the tuber crop potato.</title>
        <authorList>
            <consortium name="The Potato Genome Sequencing Consortium"/>
        </authorList>
    </citation>
    <scope>NUCLEOTIDE SEQUENCE [LARGE SCALE GENOMIC DNA]</scope>
    <source>
        <strain evidence="3">cv. DM1-3 516 R44</strain>
    </source>
</reference>
<dbReference type="Pfam" id="PF23622">
    <property type="entry name" value="LRR_At1g61320_AtMIF1"/>
    <property type="match status" value="1"/>
</dbReference>
<dbReference type="InParanoid" id="M1BAN0"/>
<feature type="domain" description="At1g61320/AtMIF1 LRR" evidence="1">
    <location>
        <begin position="40"/>
        <end position="354"/>
    </location>
</feature>
<dbReference type="PANTHER" id="PTHR34145:SF68">
    <property type="entry name" value="FBD DOMAIN-CONTAINING PROTEIN"/>
    <property type="match status" value="1"/>
</dbReference>
<reference evidence="2" key="2">
    <citation type="submission" date="2015-06" db="UniProtKB">
        <authorList>
            <consortium name="EnsemblPlants"/>
        </authorList>
    </citation>
    <scope>IDENTIFICATION</scope>
    <source>
        <strain evidence="2">DM1-3 516 R44</strain>
    </source>
</reference>
<dbReference type="OMA" id="HIELEWY"/>
<evidence type="ECO:0000313" key="3">
    <source>
        <dbReference type="Proteomes" id="UP000011115"/>
    </source>
</evidence>
<dbReference type="InterPro" id="IPR053772">
    <property type="entry name" value="At1g61320/At1g61330-like"/>
</dbReference>
<dbReference type="Proteomes" id="UP000011115">
    <property type="component" value="Unassembled WGS sequence"/>
</dbReference>
<name>M1BAN0_SOLTU</name>
<dbReference type="InterPro" id="IPR032675">
    <property type="entry name" value="LRR_dom_sf"/>
</dbReference>
<protein>
    <submittedName>
        <fullName evidence="2">Ubiquitin-protein ligase</fullName>
    </submittedName>
</protein>
<dbReference type="PANTHER" id="PTHR34145">
    <property type="entry name" value="OS02G0105600 PROTEIN"/>
    <property type="match status" value="1"/>
</dbReference>
<keyword evidence="3" id="KW-1185">Reference proteome</keyword>
<dbReference type="HOGENOM" id="CLU_010721_13_1_1"/>
<organism evidence="2 3">
    <name type="scientific">Solanum tuberosum</name>
    <name type="common">Potato</name>
    <dbReference type="NCBI Taxonomy" id="4113"/>
    <lineage>
        <taxon>Eukaryota</taxon>
        <taxon>Viridiplantae</taxon>
        <taxon>Streptophyta</taxon>
        <taxon>Embryophyta</taxon>
        <taxon>Tracheophyta</taxon>
        <taxon>Spermatophyta</taxon>
        <taxon>Magnoliopsida</taxon>
        <taxon>eudicotyledons</taxon>
        <taxon>Gunneridae</taxon>
        <taxon>Pentapetalae</taxon>
        <taxon>asterids</taxon>
        <taxon>lamiids</taxon>
        <taxon>Solanales</taxon>
        <taxon>Solanaceae</taxon>
        <taxon>Solanoideae</taxon>
        <taxon>Solaneae</taxon>
        <taxon>Solanum</taxon>
    </lineage>
</organism>
<dbReference type="PaxDb" id="4113-PGSC0003DMT400040927"/>
<evidence type="ECO:0000259" key="1">
    <source>
        <dbReference type="Pfam" id="PF23622"/>
    </source>
</evidence>
<dbReference type="FunCoup" id="M1BAN0">
    <property type="interactions" value="466"/>
</dbReference>
<dbReference type="Gramene" id="PGSC0003DMT400040927">
    <property type="protein sequence ID" value="PGSC0003DMT400040927"/>
    <property type="gene ID" value="PGSC0003DMG400015831"/>
</dbReference>
<dbReference type="EnsemblPlants" id="PGSC0003DMT400040927">
    <property type="protein sequence ID" value="PGSC0003DMT400040927"/>
    <property type="gene ID" value="PGSC0003DMG400015831"/>
</dbReference>